<dbReference type="InterPro" id="IPR029052">
    <property type="entry name" value="Metallo-depent_PP-like"/>
</dbReference>
<dbReference type="Pfam" id="PF00149">
    <property type="entry name" value="Metallophos"/>
    <property type="match status" value="1"/>
</dbReference>
<name>J0S897_9EURY</name>
<dbReference type="AlphaFoldDB" id="J0S897"/>
<gene>
    <name evidence="2" type="ORF">Metli_0846</name>
</gene>
<dbReference type="HOGENOM" id="CLU_1096711_0_0_2"/>
<dbReference type="Gene3D" id="3.60.21.10">
    <property type="match status" value="1"/>
</dbReference>
<protein>
    <submittedName>
        <fullName evidence="2">Metallophosphoesterase</fullName>
    </submittedName>
</protein>
<evidence type="ECO:0000313" key="3">
    <source>
        <dbReference type="Proteomes" id="UP000005095"/>
    </source>
</evidence>
<dbReference type="CDD" id="cd00838">
    <property type="entry name" value="MPP_superfamily"/>
    <property type="match status" value="1"/>
</dbReference>
<accession>J0S897</accession>
<evidence type="ECO:0000313" key="2">
    <source>
        <dbReference type="EMBL" id="EJG06804.1"/>
    </source>
</evidence>
<keyword evidence="3" id="KW-1185">Reference proteome</keyword>
<evidence type="ECO:0000259" key="1">
    <source>
        <dbReference type="Pfam" id="PF00149"/>
    </source>
</evidence>
<dbReference type="GO" id="GO:0016787">
    <property type="term" value="F:hydrolase activity"/>
    <property type="evidence" value="ECO:0007669"/>
    <property type="project" value="InterPro"/>
</dbReference>
<dbReference type="Proteomes" id="UP000005095">
    <property type="component" value="Chromosome"/>
</dbReference>
<dbReference type="EMBL" id="CM001555">
    <property type="protein sequence ID" value="EJG06804.1"/>
    <property type="molecule type" value="Genomic_DNA"/>
</dbReference>
<dbReference type="OrthoDB" id="9937at2157"/>
<organism evidence="2 3">
    <name type="scientific">Methanofollis liminatans DSM 4140</name>
    <dbReference type="NCBI Taxonomy" id="28892"/>
    <lineage>
        <taxon>Archaea</taxon>
        <taxon>Methanobacteriati</taxon>
        <taxon>Methanobacteriota</taxon>
        <taxon>Stenosarchaea group</taxon>
        <taxon>Methanomicrobia</taxon>
        <taxon>Methanomicrobiales</taxon>
        <taxon>Methanomicrobiaceae</taxon>
        <taxon>Methanofollis</taxon>
    </lineage>
</organism>
<dbReference type="InterPro" id="IPR004843">
    <property type="entry name" value="Calcineurin-like_PHP"/>
</dbReference>
<dbReference type="RefSeq" id="WP_004038304.1">
    <property type="nucleotide sequence ID" value="NZ_CM001555.1"/>
</dbReference>
<proteinExistence type="predicted"/>
<reference evidence="2 3" key="1">
    <citation type="submission" date="2011-08" db="EMBL/GenBank/DDBJ databases">
        <title>The complete genome of Methanofollis liminatans DSM 4140.</title>
        <authorList>
            <consortium name="US DOE Joint Genome Institute (JGI-PGF)"/>
            <person name="Lucas S."/>
            <person name="Han J."/>
            <person name="Lapidus A."/>
            <person name="Bruce D."/>
            <person name="Goodwin L."/>
            <person name="Pitluck S."/>
            <person name="Peters L."/>
            <person name="Kyrpides N."/>
            <person name="Mavromatis K."/>
            <person name="Ivanova N."/>
            <person name="Mikhailova N."/>
            <person name="Lu M."/>
            <person name="Detter J.C."/>
            <person name="Tapia R."/>
            <person name="Han C."/>
            <person name="Land M."/>
            <person name="Hauser L."/>
            <person name="Markowitz V."/>
            <person name="Cheng J.-F."/>
            <person name="Hugenholtz P."/>
            <person name="Woyke T."/>
            <person name="Wu D."/>
            <person name="Spring S."/>
            <person name="Schuler E."/>
            <person name="Brambilla E."/>
            <person name="Klenk H.-P."/>
            <person name="Eisen J.A."/>
        </authorList>
    </citation>
    <scope>NUCLEOTIDE SEQUENCE [LARGE SCALE GENOMIC DNA]</scope>
    <source>
        <strain evidence="2 3">DSM 4140</strain>
    </source>
</reference>
<sequence length="242" mass="26156">MVVVVFSDVHADARALEQVASFLEGRRFAGLFGDIECIVSLGDLLGRGCAPAETLAAMERLKTEYRVISLLGNHDHAFVHGIPVSGSDAASIRAHAPLAGSPLLGGIADLPAEAVIDRTLFVHGGPLRLGDALTDQPFWQRLAERPGPSLSGYHYTPEMAFAELERRGLRHLCCGHQHTPICCLLEGNAIVNRRIRYEGGEGLPASDTVALDRPAILRVGACMGPHPEFAVTDFERFSFLRL</sequence>
<dbReference type="SUPFAM" id="SSF56300">
    <property type="entry name" value="Metallo-dependent phosphatases"/>
    <property type="match status" value="1"/>
</dbReference>
<dbReference type="STRING" id="28892.Metli_0846"/>
<feature type="domain" description="Calcineurin-like phosphoesterase" evidence="1">
    <location>
        <begin position="1"/>
        <end position="180"/>
    </location>
</feature>